<gene>
    <name evidence="2" type="ORF">N7494_006979</name>
</gene>
<evidence type="ECO:0000313" key="3">
    <source>
        <dbReference type="Proteomes" id="UP001220324"/>
    </source>
</evidence>
<protein>
    <submittedName>
        <fullName evidence="2">Uncharacterized protein</fullName>
    </submittedName>
</protein>
<organism evidence="2 3">
    <name type="scientific">Penicillium frequentans</name>
    <dbReference type="NCBI Taxonomy" id="3151616"/>
    <lineage>
        <taxon>Eukaryota</taxon>
        <taxon>Fungi</taxon>
        <taxon>Dikarya</taxon>
        <taxon>Ascomycota</taxon>
        <taxon>Pezizomycotina</taxon>
        <taxon>Eurotiomycetes</taxon>
        <taxon>Eurotiomycetidae</taxon>
        <taxon>Eurotiales</taxon>
        <taxon>Aspergillaceae</taxon>
        <taxon>Penicillium</taxon>
    </lineage>
</organism>
<sequence length="64" mass="7023">MRYGGWFDQPSVPASERLDSIAAHAGQNDQGVGSSGISGKMKGAVRRAEMCSSQWRPEKKKGWR</sequence>
<evidence type="ECO:0000313" key="2">
    <source>
        <dbReference type="EMBL" id="KAJ5537500.1"/>
    </source>
</evidence>
<feature type="region of interest" description="Disordered" evidence="1">
    <location>
        <begin position="17"/>
        <end position="64"/>
    </location>
</feature>
<accession>A0AAD6CRN1</accession>
<name>A0AAD6CRN1_9EURO</name>
<keyword evidence="3" id="KW-1185">Reference proteome</keyword>
<dbReference type="EMBL" id="JAQIZZ010000006">
    <property type="protein sequence ID" value="KAJ5537500.1"/>
    <property type="molecule type" value="Genomic_DNA"/>
</dbReference>
<feature type="compositionally biased region" description="Polar residues" evidence="1">
    <location>
        <begin position="27"/>
        <end position="37"/>
    </location>
</feature>
<evidence type="ECO:0000256" key="1">
    <source>
        <dbReference type="SAM" id="MobiDB-lite"/>
    </source>
</evidence>
<dbReference type="AlphaFoldDB" id="A0AAD6CRN1"/>
<proteinExistence type="predicted"/>
<dbReference type="Proteomes" id="UP001220324">
    <property type="component" value="Unassembled WGS sequence"/>
</dbReference>
<reference evidence="2 3" key="1">
    <citation type="journal article" date="2023" name="IMA Fungus">
        <title>Comparative genomic study of the Penicillium genus elucidates a diverse pangenome and 15 lateral gene transfer events.</title>
        <authorList>
            <person name="Petersen C."/>
            <person name="Sorensen T."/>
            <person name="Nielsen M.R."/>
            <person name="Sondergaard T.E."/>
            <person name="Sorensen J.L."/>
            <person name="Fitzpatrick D.A."/>
            <person name="Frisvad J.C."/>
            <person name="Nielsen K.L."/>
        </authorList>
    </citation>
    <scope>NUCLEOTIDE SEQUENCE [LARGE SCALE GENOMIC DNA]</scope>
    <source>
        <strain evidence="2 3">IBT 35679</strain>
    </source>
</reference>
<comment type="caution">
    <text evidence="2">The sequence shown here is derived from an EMBL/GenBank/DDBJ whole genome shotgun (WGS) entry which is preliminary data.</text>
</comment>